<comment type="similarity">
    <text evidence="1">Belongs to the thioesterase family.</text>
</comment>
<dbReference type="Proteomes" id="UP000037288">
    <property type="component" value="Unassembled WGS sequence"/>
</dbReference>
<name>A0A0K9XHE4_9ACTN</name>
<keyword evidence="4" id="KW-1185">Reference proteome</keyword>
<dbReference type="Pfam" id="PF00975">
    <property type="entry name" value="Thioesterase"/>
    <property type="match status" value="1"/>
</dbReference>
<evidence type="ECO:0000259" key="2">
    <source>
        <dbReference type="Pfam" id="PF00975"/>
    </source>
</evidence>
<dbReference type="STRING" id="1678637.AC230_09185"/>
<dbReference type="InterPro" id="IPR001031">
    <property type="entry name" value="Thioesterase"/>
</dbReference>
<dbReference type="InterPro" id="IPR029058">
    <property type="entry name" value="AB_hydrolase_fold"/>
</dbReference>
<dbReference type="AlphaFoldDB" id="A0A0K9XHE4"/>
<organism evidence="3 4">
    <name type="scientific">Streptomyces caatingaensis</name>
    <dbReference type="NCBI Taxonomy" id="1678637"/>
    <lineage>
        <taxon>Bacteria</taxon>
        <taxon>Bacillati</taxon>
        <taxon>Actinomycetota</taxon>
        <taxon>Actinomycetes</taxon>
        <taxon>Kitasatosporales</taxon>
        <taxon>Streptomycetaceae</taxon>
        <taxon>Streptomyces</taxon>
    </lineage>
</organism>
<comment type="caution">
    <text evidence="3">The sequence shown here is derived from an EMBL/GenBank/DDBJ whole genome shotgun (WGS) entry which is preliminary data.</text>
</comment>
<sequence length="250" mass="27073">MSTVPGTEPPVWLYCFPHAGATSAAYRPWKALETDHLAIVPVDQPGRGTRRREARTEDFRALVASTARLVADDLRGARAAAPGARWATFGHSFGATLSLAVAAEVERLLGEPPVRAFLSAALPPALQQPDGTDDLTDEQLLEKIAADGGTPRELLASGAMSAFLVRLMREDHAVRRQFPKEAGALRVGFPLTLIAARDDVYVTPERMWRWAEHSDVPARRVEIDGGHFAAVQEPAVVVSIVGRDLGEGER</sequence>
<dbReference type="PANTHER" id="PTHR11487:SF0">
    <property type="entry name" value="S-ACYL FATTY ACID SYNTHASE THIOESTERASE, MEDIUM CHAIN"/>
    <property type="match status" value="1"/>
</dbReference>
<dbReference type="PANTHER" id="PTHR11487">
    <property type="entry name" value="THIOESTERASE"/>
    <property type="match status" value="1"/>
</dbReference>
<evidence type="ECO:0000313" key="3">
    <source>
        <dbReference type="EMBL" id="KNB52805.1"/>
    </source>
</evidence>
<dbReference type="PATRIC" id="fig|1678637.3.peg.1986"/>
<dbReference type="InterPro" id="IPR012223">
    <property type="entry name" value="TEII"/>
</dbReference>
<evidence type="ECO:0000256" key="1">
    <source>
        <dbReference type="ARBA" id="ARBA00007169"/>
    </source>
</evidence>
<dbReference type="SUPFAM" id="SSF53474">
    <property type="entry name" value="alpha/beta-Hydrolases"/>
    <property type="match status" value="1"/>
</dbReference>
<evidence type="ECO:0000313" key="4">
    <source>
        <dbReference type="Proteomes" id="UP000037288"/>
    </source>
</evidence>
<dbReference type="GO" id="GO:0008610">
    <property type="term" value="P:lipid biosynthetic process"/>
    <property type="evidence" value="ECO:0007669"/>
    <property type="project" value="TreeGrafter"/>
</dbReference>
<gene>
    <name evidence="3" type="ORF">AC230_09185</name>
</gene>
<reference evidence="4" key="1">
    <citation type="submission" date="2015-07" db="EMBL/GenBank/DDBJ databases">
        <title>Draft genome sequence of Streptomyces sp. CMAA 1322, a bacterium isolated from Caatinga biome, from dry forest semiarid of Brazil.</title>
        <authorList>
            <person name="Santos S.N."/>
            <person name="Gacesa R."/>
            <person name="Taketani R.G."/>
            <person name="Long P.F."/>
            <person name="Melo I.S."/>
        </authorList>
    </citation>
    <scope>NUCLEOTIDE SEQUENCE [LARGE SCALE GENOMIC DNA]</scope>
    <source>
        <strain evidence="4">CMAA 1322</strain>
    </source>
</reference>
<dbReference type="Gene3D" id="3.40.50.1820">
    <property type="entry name" value="alpha/beta hydrolase"/>
    <property type="match status" value="1"/>
</dbReference>
<proteinExistence type="inferred from homology"/>
<feature type="domain" description="Thioesterase" evidence="2">
    <location>
        <begin position="13"/>
        <end position="240"/>
    </location>
</feature>
<protein>
    <recommendedName>
        <fullName evidence="2">Thioesterase domain-containing protein</fullName>
    </recommendedName>
</protein>
<dbReference type="EMBL" id="LFXA01000004">
    <property type="protein sequence ID" value="KNB52805.1"/>
    <property type="molecule type" value="Genomic_DNA"/>
</dbReference>
<accession>A0A0K9XHE4</accession>